<accession>A0ACB9C5Z7</accession>
<reference evidence="1 2" key="2">
    <citation type="journal article" date="2022" name="Mol. Ecol. Resour.">
        <title>The genomes of chicory, endive, great burdock and yacon provide insights into Asteraceae paleo-polyploidization history and plant inulin production.</title>
        <authorList>
            <person name="Fan W."/>
            <person name="Wang S."/>
            <person name="Wang H."/>
            <person name="Wang A."/>
            <person name="Jiang F."/>
            <person name="Liu H."/>
            <person name="Zhao H."/>
            <person name="Xu D."/>
            <person name="Zhang Y."/>
        </authorList>
    </citation>
    <scope>NUCLEOTIDE SEQUENCE [LARGE SCALE GENOMIC DNA]</scope>
    <source>
        <strain evidence="2">cv. Niubang</strain>
    </source>
</reference>
<evidence type="ECO:0000313" key="1">
    <source>
        <dbReference type="EMBL" id="KAI3729686.1"/>
    </source>
</evidence>
<name>A0ACB9C5Z7_ARCLA</name>
<proteinExistence type="predicted"/>
<sequence length="181" mass="20173">MPSLSLTRIVFALLDETHGGSFCVVIHFATLLGLPRSTHRVFTNATSFAPLLPQVEVDQETIFLTILALPFQTDFDPTQVSLMALVLISFLSLQIECLGLKKTNGAQPGLYRRHHHPSPDSIPSNALFLPALPPPDRSLIGLSMMRFWGYSTLKTPSNESKRHDDVRFPTDLTTFIRIFGL</sequence>
<organism evidence="1 2">
    <name type="scientific">Arctium lappa</name>
    <name type="common">Greater burdock</name>
    <name type="synonym">Lappa major</name>
    <dbReference type="NCBI Taxonomy" id="4217"/>
    <lineage>
        <taxon>Eukaryota</taxon>
        <taxon>Viridiplantae</taxon>
        <taxon>Streptophyta</taxon>
        <taxon>Embryophyta</taxon>
        <taxon>Tracheophyta</taxon>
        <taxon>Spermatophyta</taxon>
        <taxon>Magnoliopsida</taxon>
        <taxon>eudicotyledons</taxon>
        <taxon>Gunneridae</taxon>
        <taxon>Pentapetalae</taxon>
        <taxon>asterids</taxon>
        <taxon>campanulids</taxon>
        <taxon>Asterales</taxon>
        <taxon>Asteraceae</taxon>
        <taxon>Carduoideae</taxon>
        <taxon>Cardueae</taxon>
        <taxon>Arctiinae</taxon>
        <taxon>Arctium</taxon>
    </lineage>
</organism>
<keyword evidence="2" id="KW-1185">Reference proteome</keyword>
<comment type="caution">
    <text evidence="1">The sequence shown here is derived from an EMBL/GenBank/DDBJ whole genome shotgun (WGS) entry which is preliminary data.</text>
</comment>
<dbReference type="Proteomes" id="UP001055879">
    <property type="component" value="Linkage Group LG05"/>
</dbReference>
<gene>
    <name evidence="1" type="ORF">L6452_18349</name>
</gene>
<evidence type="ECO:0000313" key="2">
    <source>
        <dbReference type="Proteomes" id="UP001055879"/>
    </source>
</evidence>
<reference evidence="2" key="1">
    <citation type="journal article" date="2022" name="Mol. Ecol. Resour.">
        <title>The genomes of chicory, endive, great burdock and yacon provide insights into Asteraceae palaeo-polyploidization history and plant inulin production.</title>
        <authorList>
            <person name="Fan W."/>
            <person name="Wang S."/>
            <person name="Wang H."/>
            <person name="Wang A."/>
            <person name="Jiang F."/>
            <person name="Liu H."/>
            <person name="Zhao H."/>
            <person name="Xu D."/>
            <person name="Zhang Y."/>
        </authorList>
    </citation>
    <scope>NUCLEOTIDE SEQUENCE [LARGE SCALE GENOMIC DNA]</scope>
    <source>
        <strain evidence="2">cv. Niubang</strain>
    </source>
</reference>
<dbReference type="EMBL" id="CM042051">
    <property type="protein sequence ID" value="KAI3729686.1"/>
    <property type="molecule type" value="Genomic_DNA"/>
</dbReference>
<protein>
    <submittedName>
        <fullName evidence="1">Uncharacterized protein</fullName>
    </submittedName>
</protein>